<dbReference type="STRING" id="1890364.A0A2P6N937"/>
<protein>
    <submittedName>
        <fullName evidence="5">Serine/threonine-protein phosphatase 2A regulatory subunit B'' subunit gamma-like</fullName>
    </submittedName>
</protein>
<comment type="caution">
    <text evidence="5">The sequence shown here is derived from an EMBL/GenBank/DDBJ whole genome shotgun (WGS) entry which is preliminary data.</text>
</comment>
<dbReference type="GO" id="GO:0035303">
    <property type="term" value="P:regulation of dephosphorylation"/>
    <property type="evidence" value="ECO:0007669"/>
    <property type="project" value="InterPro"/>
</dbReference>
<sequence>MADVLNLLASYIKQHPPLTNCDGVLSWNSSIKKSNNKFNFYLRSWFRGYRLRGGLSDSLQKGPSAILGRAPNGACLKLKAEARSRVIETKKRRILDEEQLATIHEIFQDLNEDSFDEKSLNHAMQIGYESFCEAGKKIEKKLGKKLELFRPSTFLQFSQDDRGRINTEYLYGFIERQSMMDEMYVSISSFDRSETGAISREDFCAYLKKKAVDVPRICKLGRDDQANWVLHSCSKIFFLLDVKHSGRVLIHQIVHSNPGKELLKAATGLSPQEEKTNWFSEVYSKFIHGLFLKLDENRVKSLSRSNLYKFNERSLCSAFVDRVFEEHVTGGRMTYESFLDFMVAMTWKKAEASINFYWRILDVDKRGYLTIANVNFFFKDIMKSSQERGNSTIEAGDVVDQIFDMIKPRDPTQITLKDLKDSGVSRQVFSLLTDVNGFWRFNEVESLPSEGDNDGTY</sequence>
<keyword evidence="6" id="KW-1185">Reference proteome</keyword>
<accession>A0A2P6N937</accession>
<dbReference type="InterPro" id="IPR039865">
    <property type="entry name" value="PPP2R3C"/>
</dbReference>
<dbReference type="InParanoid" id="A0A2P6N937"/>
<dbReference type="EMBL" id="MDYQ01000148">
    <property type="protein sequence ID" value="PRP80466.1"/>
    <property type="molecule type" value="Genomic_DNA"/>
</dbReference>
<dbReference type="Proteomes" id="UP000241769">
    <property type="component" value="Unassembled WGS sequence"/>
</dbReference>
<evidence type="ECO:0000256" key="1">
    <source>
        <dbReference type="ARBA" id="ARBA00004496"/>
    </source>
</evidence>
<dbReference type="PANTHER" id="PTHR12085">
    <property type="entry name" value="SERINE/THREONINE-PROTEIN PHOSPHATASE 2A REGULATORY SUBUNIT B'' SUBUNIT GAMMA"/>
    <property type="match status" value="1"/>
</dbReference>
<dbReference type="GO" id="GO:0005509">
    <property type="term" value="F:calcium ion binding"/>
    <property type="evidence" value="ECO:0007669"/>
    <property type="project" value="InterPro"/>
</dbReference>
<proteinExistence type="predicted"/>
<dbReference type="GO" id="GO:0005819">
    <property type="term" value="C:spindle"/>
    <property type="evidence" value="ECO:0007669"/>
    <property type="project" value="TreeGrafter"/>
</dbReference>
<evidence type="ECO:0000313" key="5">
    <source>
        <dbReference type="EMBL" id="PRP80466.1"/>
    </source>
</evidence>
<dbReference type="GO" id="GO:0005737">
    <property type="term" value="C:cytoplasm"/>
    <property type="evidence" value="ECO:0007669"/>
    <property type="project" value="UniProtKB-SubCell"/>
</dbReference>
<dbReference type="PROSITE" id="PS50222">
    <property type="entry name" value="EF_HAND_2"/>
    <property type="match status" value="1"/>
</dbReference>
<gene>
    <name evidence="5" type="ORF">PROFUN_14627</name>
</gene>
<dbReference type="InterPro" id="IPR011992">
    <property type="entry name" value="EF-hand-dom_pair"/>
</dbReference>
<keyword evidence="2" id="KW-0963">Cytoplasm</keyword>
<dbReference type="OrthoDB" id="10265007at2759"/>
<name>A0A2P6N937_9EUKA</name>
<comment type="subcellular location">
    <subcellularLocation>
        <location evidence="1">Cytoplasm</location>
    </subcellularLocation>
</comment>
<dbReference type="AlphaFoldDB" id="A0A2P6N937"/>
<dbReference type="PANTHER" id="PTHR12085:SF3">
    <property type="entry name" value="SERINE_THREONINE-PROTEIN PHOSPHATASE 2A REGULATORY SUBUNIT B'' SUBUNIT GAMMA"/>
    <property type="match status" value="1"/>
</dbReference>
<dbReference type="Gene3D" id="1.10.238.10">
    <property type="entry name" value="EF-hand"/>
    <property type="match status" value="2"/>
</dbReference>
<dbReference type="SUPFAM" id="SSF47473">
    <property type="entry name" value="EF-hand"/>
    <property type="match status" value="2"/>
</dbReference>
<dbReference type="InterPro" id="IPR018247">
    <property type="entry name" value="EF_Hand_1_Ca_BS"/>
</dbReference>
<evidence type="ECO:0000256" key="3">
    <source>
        <dbReference type="ARBA" id="ARBA00022837"/>
    </source>
</evidence>
<organism evidence="5 6">
    <name type="scientific">Planoprotostelium fungivorum</name>
    <dbReference type="NCBI Taxonomy" id="1890364"/>
    <lineage>
        <taxon>Eukaryota</taxon>
        <taxon>Amoebozoa</taxon>
        <taxon>Evosea</taxon>
        <taxon>Variosea</taxon>
        <taxon>Cavosteliida</taxon>
        <taxon>Cavosteliaceae</taxon>
        <taxon>Planoprotostelium</taxon>
    </lineage>
</organism>
<dbReference type="GO" id="GO:0000226">
    <property type="term" value="P:microtubule cytoskeleton organization"/>
    <property type="evidence" value="ECO:0007669"/>
    <property type="project" value="TreeGrafter"/>
</dbReference>
<keyword evidence="3" id="KW-0106">Calcium</keyword>
<evidence type="ECO:0000259" key="4">
    <source>
        <dbReference type="PROSITE" id="PS50222"/>
    </source>
</evidence>
<dbReference type="GO" id="GO:0030865">
    <property type="term" value="P:cortical cytoskeleton organization"/>
    <property type="evidence" value="ECO:0007669"/>
    <property type="project" value="TreeGrafter"/>
</dbReference>
<feature type="domain" description="EF-hand" evidence="4">
    <location>
        <begin position="178"/>
        <end position="213"/>
    </location>
</feature>
<evidence type="ECO:0000313" key="6">
    <source>
        <dbReference type="Proteomes" id="UP000241769"/>
    </source>
</evidence>
<reference evidence="5 6" key="1">
    <citation type="journal article" date="2018" name="Genome Biol. Evol.">
        <title>Multiple Roots of Fruiting Body Formation in Amoebozoa.</title>
        <authorList>
            <person name="Hillmann F."/>
            <person name="Forbes G."/>
            <person name="Novohradska S."/>
            <person name="Ferling I."/>
            <person name="Riege K."/>
            <person name="Groth M."/>
            <person name="Westermann M."/>
            <person name="Marz M."/>
            <person name="Spaller T."/>
            <person name="Winckler T."/>
            <person name="Schaap P."/>
            <person name="Glockner G."/>
        </authorList>
    </citation>
    <scope>NUCLEOTIDE SEQUENCE [LARGE SCALE GENOMIC DNA]</scope>
    <source>
        <strain evidence="5 6">Jena</strain>
    </source>
</reference>
<dbReference type="InterPro" id="IPR002048">
    <property type="entry name" value="EF_hand_dom"/>
</dbReference>
<dbReference type="PROSITE" id="PS00018">
    <property type="entry name" value="EF_HAND_1"/>
    <property type="match status" value="1"/>
</dbReference>
<evidence type="ECO:0000256" key="2">
    <source>
        <dbReference type="ARBA" id="ARBA00022490"/>
    </source>
</evidence>